<dbReference type="SUPFAM" id="SSF57903">
    <property type="entry name" value="FYVE/PHD zinc finger"/>
    <property type="match status" value="1"/>
</dbReference>
<evidence type="ECO:0000256" key="2">
    <source>
        <dbReference type="ARBA" id="ARBA00022771"/>
    </source>
</evidence>
<dbReference type="InterPro" id="IPR052727">
    <property type="entry name" value="Rab4/Rab5_effector"/>
</dbReference>
<dbReference type="PANTHER" id="PTHR13510:SF44">
    <property type="entry name" value="RABENOSYN-5"/>
    <property type="match status" value="1"/>
</dbReference>
<dbReference type="Gene3D" id="3.30.40.10">
    <property type="entry name" value="Zinc/RING finger domain, C3HC4 (zinc finger)"/>
    <property type="match status" value="1"/>
</dbReference>
<evidence type="ECO:0000256" key="4">
    <source>
        <dbReference type="PROSITE-ProRule" id="PRU00091"/>
    </source>
</evidence>
<comment type="caution">
    <text evidence="7">The sequence shown here is derived from an EMBL/GenBank/DDBJ whole genome shotgun (WGS) entry which is preliminary data.</text>
</comment>
<evidence type="ECO:0000259" key="6">
    <source>
        <dbReference type="PROSITE" id="PS50178"/>
    </source>
</evidence>
<keyword evidence="1" id="KW-0479">Metal-binding</keyword>
<dbReference type="STRING" id="1202772.A0A1V9YN43"/>
<keyword evidence="8" id="KW-1185">Reference proteome</keyword>
<dbReference type="Pfam" id="PF01363">
    <property type="entry name" value="FYVE"/>
    <property type="match status" value="1"/>
</dbReference>
<dbReference type="OrthoDB" id="68108at2759"/>
<sequence>MERIMKLALVGKSGWDRESATAANGWDLVTESLGWQVFAHKPRDRPSAFDVHEYLALGSMKTSIAALQEAFYVKNTYDFRALSALLYEDAILDAALLNLTHSRTDEDPGQFFGVKYLKLSVQVMNMEDQEQEYIYLEFSGTRLDAQGRRTFFCITDPVSIRPLDNRRTKLTYGERCSTVKLYRETLHGTVDVVVRAKLQSARSTGPTPATQSSGRGASNQGAANMVQLCKTGYLVYWRAMGMFIPGGLVKDLTVVLKEASAPEARRLTTGPFAANWNAQSKACIMCQKGFNLLRRKHYCRRCGEAMCKSCAVGLYCVDRPTKSKSSSALAKEKFCKACFVAAKIEATRGPVRKTDTGTVNTIIVDDDDGSSGSGDSLQHRDIVHVHIFFYTDSGSSRSGSVESDPLHGNFEALSLRDGPYAPSRRLSVQSVASTASVSSSVFDVLNAVRLPPPRRPPSRYGPEPAAQPPYDADSFHLRE</sequence>
<evidence type="ECO:0000256" key="5">
    <source>
        <dbReference type="SAM" id="MobiDB-lite"/>
    </source>
</evidence>
<dbReference type="EMBL" id="JNBR01001468">
    <property type="protein sequence ID" value="OQR87105.1"/>
    <property type="molecule type" value="Genomic_DNA"/>
</dbReference>
<evidence type="ECO:0000313" key="8">
    <source>
        <dbReference type="Proteomes" id="UP000243579"/>
    </source>
</evidence>
<dbReference type="SMART" id="SM00064">
    <property type="entry name" value="FYVE"/>
    <property type="match status" value="1"/>
</dbReference>
<dbReference type="PROSITE" id="PS50178">
    <property type="entry name" value="ZF_FYVE"/>
    <property type="match status" value="1"/>
</dbReference>
<dbReference type="InterPro" id="IPR011011">
    <property type="entry name" value="Znf_FYVE_PHD"/>
</dbReference>
<dbReference type="Proteomes" id="UP000243579">
    <property type="component" value="Unassembled WGS sequence"/>
</dbReference>
<protein>
    <recommendedName>
        <fullName evidence="6">FYVE-type domain-containing protein</fullName>
    </recommendedName>
</protein>
<evidence type="ECO:0000256" key="3">
    <source>
        <dbReference type="ARBA" id="ARBA00022833"/>
    </source>
</evidence>
<reference evidence="7 8" key="1">
    <citation type="journal article" date="2014" name="Genome Biol. Evol.">
        <title>The secreted proteins of Achlya hypogyna and Thraustotheca clavata identify the ancestral oomycete secretome and reveal gene acquisitions by horizontal gene transfer.</title>
        <authorList>
            <person name="Misner I."/>
            <person name="Blouin N."/>
            <person name="Leonard G."/>
            <person name="Richards T.A."/>
            <person name="Lane C.E."/>
        </authorList>
    </citation>
    <scope>NUCLEOTIDE SEQUENCE [LARGE SCALE GENOMIC DNA]</scope>
    <source>
        <strain evidence="7 8">ATCC 48635</strain>
    </source>
</reference>
<feature type="domain" description="FYVE-type" evidence="6">
    <location>
        <begin position="277"/>
        <end position="343"/>
    </location>
</feature>
<dbReference type="InterPro" id="IPR017455">
    <property type="entry name" value="Znf_FYVE-rel"/>
</dbReference>
<dbReference type="GO" id="GO:0008270">
    <property type="term" value="F:zinc ion binding"/>
    <property type="evidence" value="ECO:0007669"/>
    <property type="project" value="UniProtKB-KW"/>
</dbReference>
<feature type="region of interest" description="Disordered" evidence="5">
    <location>
        <begin position="448"/>
        <end position="479"/>
    </location>
</feature>
<evidence type="ECO:0000313" key="7">
    <source>
        <dbReference type="EMBL" id="OQR87105.1"/>
    </source>
</evidence>
<gene>
    <name evidence="7" type="ORF">ACHHYP_09547</name>
</gene>
<name>A0A1V9YN43_ACHHY</name>
<accession>A0A1V9YN43</accession>
<proteinExistence type="predicted"/>
<dbReference type="CDD" id="cd00065">
    <property type="entry name" value="FYVE_like_SF"/>
    <property type="match status" value="1"/>
</dbReference>
<dbReference type="PANTHER" id="PTHR13510">
    <property type="entry name" value="FYVE-FINGER-CONTAINING RAB5 EFFECTOR PROTEIN RABENOSYN-5-RELATED"/>
    <property type="match status" value="1"/>
</dbReference>
<dbReference type="InterPro" id="IPR013083">
    <property type="entry name" value="Znf_RING/FYVE/PHD"/>
</dbReference>
<dbReference type="InterPro" id="IPR000306">
    <property type="entry name" value="Znf_FYVE"/>
</dbReference>
<keyword evidence="2 4" id="KW-0863">Zinc-finger</keyword>
<organism evidence="7 8">
    <name type="scientific">Achlya hypogyna</name>
    <name type="common">Oomycete</name>
    <name type="synonym">Protoachlya hypogyna</name>
    <dbReference type="NCBI Taxonomy" id="1202772"/>
    <lineage>
        <taxon>Eukaryota</taxon>
        <taxon>Sar</taxon>
        <taxon>Stramenopiles</taxon>
        <taxon>Oomycota</taxon>
        <taxon>Saprolegniomycetes</taxon>
        <taxon>Saprolegniales</taxon>
        <taxon>Achlyaceae</taxon>
        <taxon>Achlya</taxon>
    </lineage>
</organism>
<keyword evidence="3" id="KW-0862">Zinc</keyword>
<dbReference type="AlphaFoldDB" id="A0A1V9YN43"/>
<evidence type="ECO:0000256" key="1">
    <source>
        <dbReference type="ARBA" id="ARBA00022723"/>
    </source>
</evidence>